<evidence type="ECO:0000256" key="8">
    <source>
        <dbReference type="PROSITE-ProRule" id="PRU00146"/>
    </source>
</evidence>
<feature type="compositionally biased region" description="Pro residues" evidence="9">
    <location>
        <begin position="287"/>
        <end position="301"/>
    </location>
</feature>
<dbReference type="OrthoDB" id="436852at2759"/>
<accession>A0A813QC26</accession>
<keyword evidence="7" id="KW-0539">Nucleus</keyword>
<feature type="compositionally biased region" description="Pro residues" evidence="9">
    <location>
        <begin position="377"/>
        <end position="389"/>
    </location>
</feature>
<dbReference type="InterPro" id="IPR013083">
    <property type="entry name" value="Znf_RING/FYVE/PHD"/>
</dbReference>
<evidence type="ECO:0000313" key="11">
    <source>
        <dbReference type="EMBL" id="CAF0764932.1"/>
    </source>
</evidence>
<dbReference type="InterPro" id="IPR009072">
    <property type="entry name" value="Histone-fold"/>
</dbReference>
<dbReference type="Pfam" id="PF07524">
    <property type="entry name" value="Bromo_TP"/>
    <property type="match status" value="1"/>
</dbReference>
<dbReference type="EMBL" id="CAJNOO010000041">
    <property type="protein sequence ID" value="CAF0764932.1"/>
    <property type="molecule type" value="Genomic_DNA"/>
</dbReference>
<reference evidence="11" key="1">
    <citation type="submission" date="2021-02" db="EMBL/GenBank/DDBJ databases">
        <authorList>
            <person name="Nowell W R."/>
        </authorList>
    </citation>
    <scope>NUCLEOTIDE SEQUENCE</scope>
</reference>
<evidence type="ECO:0000256" key="6">
    <source>
        <dbReference type="ARBA" id="ARBA00023163"/>
    </source>
</evidence>
<dbReference type="PANTHER" id="PTHR46452">
    <property type="entry name" value="TRANSCRIPTION INITIATION FACTOR TFIID SUBUNIT 3"/>
    <property type="match status" value="1"/>
</dbReference>
<keyword evidence="3 8" id="KW-0863">Zinc-finger</keyword>
<evidence type="ECO:0000256" key="7">
    <source>
        <dbReference type="ARBA" id="ARBA00023242"/>
    </source>
</evidence>
<dbReference type="SUPFAM" id="SSF57903">
    <property type="entry name" value="FYVE/PHD zinc finger"/>
    <property type="match status" value="1"/>
</dbReference>
<dbReference type="GO" id="GO:0005669">
    <property type="term" value="C:transcription factor TFIID complex"/>
    <property type="evidence" value="ECO:0007669"/>
    <property type="project" value="TreeGrafter"/>
</dbReference>
<feature type="compositionally biased region" description="Polar residues" evidence="9">
    <location>
        <begin position="408"/>
        <end position="419"/>
    </location>
</feature>
<dbReference type="GO" id="GO:0008270">
    <property type="term" value="F:zinc ion binding"/>
    <property type="evidence" value="ECO:0007669"/>
    <property type="project" value="UniProtKB-KW"/>
</dbReference>
<feature type="compositionally biased region" description="Low complexity" evidence="9">
    <location>
        <begin position="277"/>
        <end position="286"/>
    </location>
</feature>
<evidence type="ECO:0000256" key="3">
    <source>
        <dbReference type="ARBA" id="ARBA00022771"/>
    </source>
</evidence>
<dbReference type="InterPro" id="IPR019786">
    <property type="entry name" value="Zinc_finger_PHD-type_CS"/>
</dbReference>
<evidence type="ECO:0000259" key="10">
    <source>
        <dbReference type="PROSITE" id="PS50016"/>
    </source>
</evidence>
<dbReference type="Gene3D" id="3.30.40.10">
    <property type="entry name" value="Zinc/RING finger domain, C3HC4 (zinc finger)"/>
    <property type="match status" value="1"/>
</dbReference>
<evidence type="ECO:0000256" key="4">
    <source>
        <dbReference type="ARBA" id="ARBA00022833"/>
    </source>
</evidence>
<feature type="region of interest" description="Disordered" evidence="9">
    <location>
        <begin position="377"/>
        <end position="396"/>
    </location>
</feature>
<keyword evidence="4" id="KW-0862">Zinc</keyword>
<evidence type="ECO:0000256" key="5">
    <source>
        <dbReference type="ARBA" id="ARBA00023015"/>
    </source>
</evidence>
<dbReference type="PROSITE" id="PS50016">
    <property type="entry name" value="ZF_PHD_2"/>
    <property type="match status" value="1"/>
</dbReference>
<dbReference type="GO" id="GO:0045944">
    <property type="term" value="P:positive regulation of transcription by RNA polymerase II"/>
    <property type="evidence" value="ECO:0007669"/>
    <property type="project" value="TreeGrafter"/>
</dbReference>
<feature type="compositionally biased region" description="Low complexity" evidence="9">
    <location>
        <begin position="844"/>
        <end position="862"/>
    </location>
</feature>
<evidence type="ECO:0000256" key="1">
    <source>
        <dbReference type="ARBA" id="ARBA00004123"/>
    </source>
</evidence>
<dbReference type="InterPro" id="IPR001965">
    <property type="entry name" value="Znf_PHD"/>
</dbReference>
<feature type="domain" description="PHD-type" evidence="10">
    <location>
        <begin position="769"/>
        <end position="820"/>
    </location>
</feature>
<sequence length="862" mass="97066">MSLNYARELLKISISQLCDAIGFDTTSEIAIDILIDVCERQFLSLAKQTSNIIQLNNYSNQYFFHLLSILIDNNQEYLNNLQEYMLQFRSLPFSQDIIQFPYKKRNQFYLRIPPKHSQEIIQRDQNQSTDYIYDWLPLFPDQETPEQSTSINIDTNFDATIYHDQQKKIDKSDSHHPLTLLSFLSKNGDETTTMPVGRRANQSLPSVLYRPRRVIEMEAAAAAAAAEKAKKEQLEKENNEKEQQQGPPPPLRLTIPKPLVVNDKPPLSIKKFPPQPSQTVPSTRTTTPPPLSLVPPPTPPPPITTDGTVIKKPLSASVLVPNSPSINLGKKLIVSPPINQSNEIHSQSHPLINFSEISSNIDKNNDTVLDLSTKPILPSPIPTPTPTPQPTAAKVPRLKLNIKNVPNTQITTNSETPPTATKKFQRPTTSTKPLGNTHEKVNLKIRTSSLPIFGTNEATPIISPPINIQNEIRTNSIESSSINLNKLINDNKQRTDLIHTNIRIDQPSTSTLISSQNESNEDENKKKKKKKHHHNQDDKQEKKIKKAQENNFNEQKNMKMDVDTIQSSTNPPIINPSSGGTIRLKIKLGKPSSSTNSLQTNKSDDQFNLTNSNDNEQRLHTELKSSPIRLTLPVASSINCPISSPVQIRPPIISTINRTPHRRKSGKIKRVPPKTEINEINDINSTSNIYLNEDNTVSIDDLPLGERTSPNKPILNNNQNNLSQPIISTPIKKKQNTNKKKTISKRTNNTVGVAVIEERRIDHDSQEKIWICPSCNRPDNGQEAMIACDLCDDWYHWECVGIVEEPPESIPWFCPKCHRSNSSTASAQGIKPSASSKAKRKRASALYQQKQQQHQHQQQQFT</sequence>
<gene>
    <name evidence="11" type="ORF">RFH988_LOCUS2040</name>
</gene>
<dbReference type="InterPro" id="IPR019787">
    <property type="entry name" value="Znf_PHD-finger"/>
</dbReference>
<feature type="region of interest" description="Disordered" evidence="9">
    <location>
        <begin position="226"/>
        <end position="301"/>
    </location>
</feature>
<comment type="subcellular location">
    <subcellularLocation>
        <location evidence="1">Nucleus</location>
    </subcellularLocation>
</comment>
<feature type="compositionally biased region" description="Polar residues" evidence="9">
    <location>
        <begin position="591"/>
        <end position="614"/>
    </location>
</feature>
<evidence type="ECO:0000313" key="12">
    <source>
        <dbReference type="Proteomes" id="UP000663882"/>
    </source>
</evidence>
<dbReference type="GO" id="GO:0046982">
    <property type="term" value="F:protein heterodimerization activity"/>
    <property type="evidence" value="ECO:0007669"/>
    <property type="project" value="InterPro"/>
</dbReference>
<proteinExistence type="predicted"/>
<keyword evidence="6" id="KW-0804">Transcription</keyword>
<dbReference type="GO" id="GO:0002039">
    <property type="term" value="F:p53 binding"/>
    <property type="evidence" value="ECO:0007669"/>
    <property type="project" value="TreeGrafter"/>
</dbReference>
<feature type="region of interest" description="Disordered" evidence="9">
    <location>
        <begin position="408"/>
        <end position="437"/>
    </location>
</feature>
<dbReference type="InterPro" id="IPR006565">
    <property type="entry name" value="BTP"/>
</dbReference>
<dbReference type="Pfam" id="PF00628">
    <property type="entry name" value="PHD"/>
    <property type="match status" value="1"/>
</dbReference>
<dbReference type="AlphaFoldDB" id="A0A813QC26"/>
<comment type="caution">
    <text evidence="11">The sequence shown here is derived from an EMBL/GenBank/DDBJ whole genome shotgun (WGS) entry which is preliminary data.</text>
</comment>
<feature type="compositionally biased region" description="Basic and acidic residues" evidence="9">
    <location>
        <begin position="227"/>
        <end position="243"/>
    </location>
</feature>
<dbReference type="Proteomes" id="UP000663882">
    <property type="component" value="Unassembled WGS sequence"/>
</dbReference>
<dbReference type="CDD" id="cd15522">
    <property type="entry name" value="PHD_TAF3"/>
    <property type="match status" value="1"/>
</dbReference>
<dbReference type="InterPro" id="IPR011011">
    <property type="entry name" value="Znf_FYVE_PHD"/>
</dbReference>
<feature type="region of interest" description="Disordered" evidence="9">
    <location>
        <begin position="821"/>
        <end position="862"/>
    </location>
</feature>
<evidence type="ECO:0000256" key="9">
    <source>
        <dbReference type="SAM" id="MobiDB-lite"/>
    </source>
</evidence>
<dbReference type="PROSITE" id="PS01359">
    <property type="entry name" value="ZF_PHD_1"/>
    <property type="match status" value="1"/>
</dbReference>
<name>A0A813QC26_9BILA</name>
<keyword evidence="5" id="KW-0805">Transcription regulation</keyword>
<evidence type="ECO:0000256" key="2">
    <source>
        <dbReference type="ARBA" id="ARBA00022723"/>
    </source>
</evidence>
<organism evidence="11 12">
    <name type="scientific">Rotaria sordida</name>
    <dbReference type="NCBI Taxonomy" id="392033"/>
    <lineage>
        <taxon>Eukaryota</taxon>
        <taxon>Metazoa</taxon>
        <taxon>Spiralia</taxon>
        <taxon>Gnathifera</taxon>
        <taxon>Rotifera</taxon>
        <taxon>Eurotatoria</taxon>
        <taxon>Bdelloidea</taxon>
        <taxon>Philodinida</taxon>
        <taxon>Philodinidae</taxon>
        <taxon>Rotaria</taxon>
    </lineage>
</organism>
<dbReference type="PANTHER" id="PTHR46452:SF1">
    <property type="entry name" value="TRANSCRIPTION INITIATION FACTOR TFIID SUBUNIT 3"/>
    <property type="match status" value="1"/>
</dbReference>
<dbReference type="SMART" id="SM00249">
    <property type="entry name" value="PHD"/>
    <property type="match status" value="1"/>
</dbReference>
<feature type="region of interest" description="Disordered" evidence="9">
    <location>
        <begin position="508"/>
        <end position="544"/>
    </location>
</feature>
<dbReference type="Gene3D" id="1.10.20.10">
    <property type="entry name" value="Histone, subunit A"/>
    <property type="match status" value="1"/>
</dbReference>
<feature type="region of interest" description="Disordered" evidence="9">
    <location>
        <begin position="589"/>
        <end position="616"/>
    </location>
</feature>
<protein>
    <recommendedName>
        <fullName evidence="10">PHD-type domain-containing protein</fullName>
    </recommendedName>
</protein>
<keyword evidence="2" id="KW-0479">Metal-binding</keyword>